<comment type="caution">
    <text evidence="1">The sequence shown here is derived from an EMBL/GenBank/DDBJ whole genome shotgun (WGS) entry which is preliminary data.</text>
</comment>
<dbReference type="EMBL" id="RXIR01000021">
    <property type="protein sequence ID" value="TVS27275.1"/>
    <property type="molecule type" value="Genomic_DNA"/>
</dbReference>
<evidence type="ECO:0000313" key="1">
    <source>
        <dbReference type="EMBL" id="TVS27275.1"/>
    </source>
</evidence>
<evidence type="ECO:0000313" key="2">
    <source>
        <dbReference type="Proteomes" id="UP000336646"/>
    </source>
</evidence>
<accession>A0A6C1TXJ3</accession>
<proteinExistence type="predicted"/>
<gene>
    <name evidence="1" type="ORF">EKI59_09125</name>
</gene>
<name>A0A6C1TXJ3_9CORY</name>
<protein>
    <submittedName>
        <fullName evidence="1">Uncharacterized protein</fullName>
    </submittedName>
</protein>
<dbReference type="OrthoDB" id="9905603at2"/>
<reference evidence="1 2" key="1">
    <citation type="submission" date="2018-12" db="EMBL/GenBank/DDBJ databases">
        <title>Corynebacterium sanguinis sp. nov., a clinically-associated and environmental corynebacterium.</title>
        <authorList>
            <person name="Gonzales-Siles L."/>
            <person name="Jaen-Luchoro D."/>
            <person name="Cardew S."/>
            <person name="Inganas E."/>
            <person name="Ohlen M."/>
            <person name="Jensie-Markopolous S."/>
            <person name="Pinyeiro-Iglesias B."/>
            <person name="Molin K."/>
            <person name="Skovbjerg S."/>
            <person name="Svensson-Stadler L."/>
            <person name="Funke G."/>
            <person name="Moore E.R.B."/>
        </authorList>
    </citation>
    <scope>NUCLEOTIDE SEQUENCE [LARGE SCALE GENOMIC DNA]</scope>
    <source>
        <strain evidence="1 2">58734</strain>
    </source>
</reference>
<organism evidence="1 2">
    <name type="scientific">Corynebacterium sanguinis</name>
    <dbReference type="NCBI Taxonomy" id="2594913"/>
    <lineage>
        <taxon>Bacteria</taxon>
        <taxon>Bacillati</taxon>
        <taxon>Actinomycetota</taxon>
        <taxon>Actinomycetes</taxon>
        <taxon>Mycobacteriales</taxon>
        <taxon>Corynebacteriaceae</taxon>
        <taxon>Corynebacterium</taxon>
    </lineage>
</organism>
<dbReference type="Proteomes" id="UP000336646">
    <property type="component" value="Unassembled WGS sequence"/>
</dbReference>
<dbReference type="AlphaFoldDB" id="A0A6C1TXJ3"/>
<sequence>MTTSLPDDDFNARADELILSSAPDAELRELLAELDETSALLRAELDNRRTTGGLTPEQHAEIERIPEYLELTRARWSSAVTFWREFRDELRKEGRR</sequence>
<dbReference type="RefSeq" id="WP_144773518.1">
    <property type="nucleotide sequence ID" value="NZ_RXIR01000021.1"/>
</dbReference>